<proteinExistence type="predicted"/>
<sequence length="191" mass="21235">MGAIKKAIFVLIIIAVIAVGVVFLAANNVDEKKEAENVKAIFTKHDVDFESNDFLSDLGLLNNETLESIKQELESSKKVLFFEKPEKISGKIDILVGITSLVIEVKKYDDLDSQILAGFTDPCGQIQTAKERNNAEENIIQLTETLIQQINEYSTKFGEGLEVELPQDIANLKEKNQAHKDGIIELEALCK</sequence>
<evidence type="ECO:0000313" key="4">
    <source>
        <dbReference type="Proteomes" id="UP000590964"/>
    </source>
</evidence>
<organism evidence="3 4">
    <name type="scientific">Candidatus Iainarchaeum sp</name>
    <dbReference type="NCBI Taxonomy" id="3101447"/>
    <lineage>
        <taxon>Archaea</taxon>
        <taxon>Candidatus Iainarchaeota</taxon>
        <taxon>Candidatus Iainarchaeia</taxon>
        <taxon>Candidatus Iainarchaeales</taxon>
        <taxon>Candidatus Iainarchaeaceae</taxon>
        <taxon>Candidatus Iainarchaeum</taxon>
    </lineage>
</organism>
<feature type="coiled-coil region" evidence="1">
    <location>
        <begin position="132"/>
        <end position="189"/>
    </location>
</feature>
<accession>A0A7J4JW70</accession>
<evidence type="ECO:0000256" key="2">
    <source>
        <dbReference type="SAM" id="Phobius"/>
    </source>
</evidence>
<protein>
    <submittedName>
        <fullName evidence="3">Uncharacterized protein</fullName>
    </submittedName>
</protein>
<comment type="caution">
    <text evidence="3">The sequence shown here is derived from an EMBL/GenBank/DDBJ whole genome shotgun (WGS) entry which is preliminary data.</text>
</comment>
<evidence type="ECO:0000256" key="1">
    <source>
        <dbReference type="SAM" id="Coils"/>
    </source>
</evidence>
<gene>
    <name evidence="3" type="ORF">HA222_03710</name>
</gene>
<dbReference type="AlphaFoldDB" id="A0A7J4JW70"/>
<feature type="transmembrane region" description="Helical" evidence="2">
    <location>
        <begin position="7"/>
        <end position="26"/>
    </location>
</feature>
<keyword evidence="2" id="KW-0812">Transmembrane</keyword>
<reference evidence="4" key="1">
    <citation type="journal article" date="2020" name="bioRxiv">
        <title>A rank-normalized archaeal taxonomy based on genome phylogeny resolves widespread incomplete and uneven classifications.</title>
        <authorList>
            <person name="Rinke C."/>
            <person name="Chuvochina M."/>
            <person name="Mussig A.J."/>
            <person name="Chaumeil P.-A."/>
            <person name="Waite D.W."/>
            <person name="Whitman W.B."/>
            <person name="Parks D.H."/>
            <person name="Hugenholtz P."/>
        </authorList>
    </citation>
    <scope>NUCLEOTIDE SEQUENCE [LARGE SCALE GENOMIC DNA]</scope>
</reference>
<evidence type="ECO:0000313" key="3">
    <source>
        <dbReference type="EMBL" id="HIH21734.1"/>
    </source>
</evidence>
<name>A0A7J4JW70_9ARCH</name>
<dbReference type="Proteomes" id="UP000590964">
    <property type="component" value="Unassembled WGS sequence"/>
</dbReference>
<keyword evidence="2" id="KW-0472">Membrane</keyword>
<dbReference type="EMBL" id="DUFW01000064">
    <property type="protein sequence ID" value="HIH21734.1"/>
    <property type="molecule type" value="Genomic_DNA"/>
</dbReference>
<keyword evidence="2" id="KW-1133">Transmembrane helix</keyword>
<keyword evidence="1" id="KW-0175">Coiled coil</keyword>